<organism evidence="10 11">
    <name type="scientific">Aliivibrio wodanis</name>
    <dbReference type="NCBI Taxonomy" id="80852"/>
    <lineage>
        <taxon>Bacteria</taxon>
        <taxon>Pseudomonadati</taxon>
        <taxon>Pseudomonadota</taxon>
        <taxon>Gammaproteobacteria</taxon>
        <taxon>Vibrionales</taxon>
        <taxon>Vibrionaceae</taxon>
        <taxon>Aliivibrio</taxon>
    </lineage>
</organism>
<feature type="transmembrane region" description="Helical" evidence="8">
    <location>
        <begin position="145"/>
        <end position="169"/>
    </location>
</feature>
<proteinExistence type="inferred from homology"/>
<evidence type="ECO:0000256" key="1">
    <source>
        <dbReference type="ARBA" id="ARBA00004651"/>
    </source>
</evidence>
<dbReference type="PROSITE" id="PS00216">
    <property type="entry name" value="SUGAR_TRANSPORT_1"/>
    <property type="match status" value="1"/>
</dbReference>
<evidence type="ECO:0000256" key="5">
    <source>
        <dbReference type="ARBA" id="ARBA00022692"/>
    </source>
</evidence>
<dbReference type="Gene3D" id="1.20.1720.10">
    <property type="entry name" value="Multidrug resistance protein D"/>
    <property type="match status" value="1"/>
</dbReference>
<dbReference type="KEGG" id="awd:AWOD_I_0041"/>
<feature type="transmembrane region" description="Helical" evidence="8">
    <location>
        <begin position="290"/>
        <end position="308"/>
    </location>
</feature>
<dbReference type="GO" id="GO:0005886">
    <property type="term" value="C:plasma membrane"/>
    <property type="evidence" value="ECO:0007669"/>
    <property type="project" value="UniProtKB-SubCell"/>
</dbReference>
<evidence type="ECO:0000256" key="3">
    <source>
        <dbReference type="ARBA" id="ARBA00022448"/>
    </source>
</evidence>
<dbReference type="Proteomes" id="UP000032427">
    <property type="component" value="Chromosome 1"/>
</dbReference>
<dbReference type="HOGENOM" id="CLU_001265_47_1_6"/>
<dbReference type="EMBL" id="LN554846">
    <property type="protein sequence ID" value="CED70139.1"/>
    <property type="molecule type" value="Genomic_DNA"/>
</dbReference>
<comment type="similarity">
    <text evidence="2 8">Belongs to the major facilitator superfamily. Bcr/CmlA family.</text>
</comment>
<dbReference type="GO" id="GO:1990961">
    <property type="term" value="P:xenobiotic detoxification by transmembrane export across the plasma membrane"/>
    <property type="evidence" value="ECO:0007669"/>
    <property type="project" value="InterPro"/>
</dbReference>
<dbReference type="PATRIC" id="fig|80852.17.peg.41"/>
<feature type="transmembrane region" description="Helical" evidence="8">
    <location>
        <begin position="314"/>
        <end position="335"/>
    </location>
</feature>
<dbReference type="PROSITE" id="PS50850">
    <property type="entry name" value="MFS"/>
    <property type="match status" value="1"/>
</dbReference>
<comment type="subcellular location">
    <subcellularLocation>
        <location evidence="8">Cell inner membrane</location>
        <topology evidence="8">Multi-pass membrane protein</topology>
    </subcellularLocation>
    <subcellularLocation>
        <location evidence="1">Cell membrane</location>
        <topology evidence="1">Multi-pass membrane protein</topology>
    </subcellularLocation>
</comment>
<dbReference type="InterPro" id="IPR005829">
    <property type="entry name" value="Sugar_transporter_CS"/>
</dbReference>
<name>A0A090KES7_9GAMM</name>
<dbReference type="InterPro" id="IPR020846">
    <property type="entry name" value="MFS_dom"/>
</dbReference>
<sequence>MHTPVSAQPTTPLVKPSDRKIITLMVILVLFSPLAIDIYLPALPMMVSEFQVASTLGQDTITWFMFSMGLGQLFAGPLADRYGRRPIALTGIVIYGLSAALAYSAQEMEMLLIARLLQGFGACATSVAAFASVRDSFGAEKSGRMISYLNGAICFIPALAPILGSYLTLHFGWRSNFSFMAGFALVALALIAINYKETKPQDTVQAGRLISPSRYWSVLQHPTFLFHATLCMLAMGVILAYVTSAPVFLIDKLGLTMQEFTNWFAVNAVLNIMACFAAPKFMIRFGTRKALLFGLSVLIVAGGLMLGFQHIQQAWAFMIPIFFSSVGFAWVLGSAAGKALAPFGDRAGTAAALLGLFQMSGAGIIVGTMQRLALPSAQLLTLMMWLLIPGLLILLTKTGQRWHSGVISE</sequence>
<feature type="transmembrane region" description="Helical" evidence="8">
    <location>
        <begin position="372"/>
        <end position="395"/>
    </location>
</feature>
<dbReference type="Pfam" id="PF07690">
    <property type="entry name" value="MFS_1"/>
    <property type="match status" value="1"/>
</dbReference>
<keyword evidence="4" id="KW-1003">Cell membrane</keyword>
<evidence type="ECO:0000256" key="7">
    <source>
        <dbReference type="ARBA" id="ARBA00023136"/>
    </source>
</evidence>
<dbReference type="InterPro" id="IPR004812">
    <property type="entry name" value="Efflux_drug-R_Bcr/CmlA"/>
</dbReference>
<evidence type="ECO:0000256" key="8">
    <source>
        <dbReference type="RuleBase" id="RU365088"/>
    </source>
</evidence>
<dbReference type="InterPro" id="IPR011701">
    <property type="entry name" value="MFS"/>
</dbReference>
<keyword evidence="5 8" id="KW-0812">Transmembrane</keyword>
<feature type="transmembrane region" description="Helical" evidence="8">
    <location>
        <begin position="347"/>
        <end position="366"/>
    </location>
</feature>
<dbReference type="PANTHER" id="PTHR23502">
    <property type="entry name" value="MAJOR FACILITATOR SUPERFAMILY"/>
    <property type="match status" value="1"/>
</dbReference>
<dbReference type="AlphaFoldDB" id="A0A090KES7"/>
<keyword evidence="6 8" id="KW-1133">Transmembrane helix</keyword>
<keyword evidence="7 8" id="KW-0472">Membrane</keyword>
<dbReference type="OrthoDB" id="9814303at2"/>
<feature type="transmembrane region" description="Helical" evidence="8">
    <location>
        <begin position="224"/>
        <end position="248"/>
    </location>
</feature>
<evidence type="ECO:0000313" key="11">
    <source>
        <dbReference type="Proteomes" id="UP000032427"/>
    </source>
</evidence>
<dbReference type="STRING" id="80852.AWOD_I_0041"/>
<evidence type="ECO:0000259" key="9">
    <source>
        <dbReference type="PROSITE" id="PS50850"/>
    </source>
</evidence>
<reference evidence="11" key="1">
    <citation type="submission" date="2014-09" db="EMBL/GenBank/DDBJ databases">
        <authorList>
            <person name="Hjerde E."/>
        </authorList>
    </citation>
    <scope>NUCLEOTIDE SEQUENCE [LARGE SCALE GENOMIC DNA]</scope>
    <source>
        <strain evidence="11">06/09/139</strain>
    </source>
</reference>
<protein>
    <recommendedName>
        <fullName evidence="8">Bcr/CflA family efflux transporter</fullName>
    </recommendedName>
</protein>
<dbReference type="InterPro" id="IPR036259">
    <property type="entry name" value="MFS_trans_sf"/>
</dbReference>
<feature type="transmembrane region" description="Helical" evidence="8">
    <location>
        <begin position="260"/>
        <end position="278"/>
    </location>
</feature>
<evidence type="ECO:0000256" key="6">
    <source>
        <dbReference type="ARBA" id="ARBA00022989"/>
    </source>
</evidence>
<feature type="transmembrane region" description="Helical" evidence="8">
    <location>
        <begin position="175"/>
        <end position="195"/>
    </location>
</feature>
<keyword evidence="3 8" id="KW-0813">Transport</keyword>
<accession>A0A090KES7</accession>
<dbReference type="CDD" id="cd17320">
    <property type="entry name" value="MFS_MdfA_MDR_like"/>
    <property type="match status" value="1"/>
</dbReference>
<evidence type="ECO:0000313" key="10">
    <source>
        <dbReference type="EMBL" id="CED70139.1"/>
    </source>
</evidence>
<gene>
    <name evidence="10" type="ORF">AWOD_I_0041</name>
</gene>
<dbReference type="SUPFAM" id="SSF103473">
    <property type="entry name" value="MFS general substrate transporter"/>
    <property type="match status" value="1"/>
</dbReference>
<keyword evidence="8" id="KW-0997">Cell inner membrane</keyword>
<feature type="transmembrane region" description="Helical" evidence="8">
    <location>
        <begin position="21"/>
        <end position="40"/>
    </location>
</feature>
<feature type="transmembrane region" description="Helical" evidence="8">
    <location>
        <begin position="86"/>
        <end position="106"/>
    </location>
</feature>
<dbReference type="GO" id="GO:0042910">
    <property type="term" value="F:xenobiotic transmembrane transporter activity"/>
    <property type="evidence" value="ECO:0007669"/>
    <property type="project" value="InterPro"/>
</dbReference>
<keyword evidence="11" id="KW-1185">Reference proteome</keyword>
<feature type="transmembrane region" description="Helical" evidence="8">
    <location>
        <begin position="112"/>
        <end position="133"/>
    </location>
</feature>
<dbReference type="PANTHER" id="PTHR23502:SF70">
    <property type="entry name" value="BCR_CFLA FAMILY EFFLUX TRANSPORTER"/>
    <property type="match status" value="1"/>
</dbReference>
<evidence type="ECO:0000256" key="4">
    <source>
        <dbReference type="ARBA" id="ARBA00022475"/>
    </source>
</evidence>
<feature type="transmembrane region" description="Helical" evidence="8">
    <location>
        <begin position="60"/>
        <end position="79"/>
    </location>
</feature>
<dbReference type="NCBIfam" id="TIGR00710">
    <property type="entry name" value="efflux_Bcr_CflA"/>
    <property type="match status" value="1"/>
</dbReference>
<evidence type="ECO:0000256" key="2">
    <source>
        <dbReference type="ARBA" id="ARBA00006236"/>
    </source>
</evidence>
<dbReference type="GeneID" id="28539571"/>
<feature type="domain" description="Major facilitator superfamily (MFS) profile" evidence="9">
    <location>
        <begin position="21"/>
        <end position="401"/>
    </location>
</feature>